<evidence type="ECO:0000313" key="2">
    <source>
        <dbReference type="Proteomes" id="UP000643672"/>
    </source>
</evidence>
<dbReference type="Proteomes" id="UP000643672">
    <property type="component" value="Unassembled WGS sequence"/>
</dbReference>
<protein>
    <submittedName>
        <fullName evidence="1">Uncharacterized protein</fullName>
    </submittedName>
</protein>
<accession>A0A8H8XEV7</accession>
<keyword evidence="2" id="KW-1185">Reference proteome</keyword>
<name>A0A8H8XEV7_9GAMM</name>
<dbReference type="EMBL" id="CAESAQ020000076">
    <property type="protein sequence ID" value="CAB5502145.1"/>
    <property type="molecule type" value="Genomic_DNA"/>
</dbReference>
<evidence type="ECO:0000313" key="1">
    <source>
        <dbReference type="EMBL" id="CAB5502145.1"/>
    </source>
</evidence>
<gene>
    <name evidence="1" type="ORF">THERMOS_1533</name>
</gene>
<reference evidence="1 2" key="1">
    <citation type="submission" date="2020-05" db="EMBL/GenBank/DDBJ databases">
        <authorList>
            <person name="Petersen J."/>
            <person name="Sayavedra L."/>
        </authorList>
    </citation>
    <scope>NUCLEOTIDE SEQUENCE [LARGE SCALE GENOMIC DNA]</scope>
    <source>
        <strain evidence="1">B thermophilus SOXS</strain>
    </source>
</reference>
<organism evidence="1 2">
    <name type="scientific">Bathymodiolus thermophilus thioautotrophic gill symbiont</name>
    <dbReference type="NCBI Taxonomy" id="2360"/>
    <lineage>
        <taxon>Bacteria</taxon>
        <taxon>Pseudomonadati</taxon>
        <taxon>Pseudomonadota</taxon>
        <taxon>Gammaproteobacteria</taxon>
        <taxon>sulfur-oxidizing symbionts</taxon>
    </lineage>
</organism>
<comment type="caution">
    <text evidence="1">The sequence shown here is derived from an EMBL/GenBank/DDBJ whole genome shotgun (WGS) entry which is preliminary data.</text>
</comment>
<sequence>MKTTIGLVTMKNIRSDPSAYCNSWGYNIF</sequence>
<proteinExistence type="predicted"/>
<dbReference type="AlphaFoldDB" id="A0A8H8XEV7"/>